<organism evidence="2">
    <name type="scientific">Euplotes nobilii</name>
    <name type="common">Ciliate</name>
    <dbReference type="NCBI Taxonomy" id="184062"/>
    <lineage>
        <taxon>Eukaryota</taxon>
        <taxon>Sar</taxon>
        <taxon>Alveolata</taxon>
        <taxon>Ciliophora</taxon>
        <taxon>Intramacronucleata</taxon>
        <taxon>Spirotrichea</taxon>
        <taxon>Hypotrichia</taxon>
        <taxon>Euplotida</taxon>
        <taxon>Euplotidae</taxon>
        <taxon>Euplotes</taxon>
    </lineage>
</organism>
<feature type="signal peptide" evidence="1">
    <location>
        <begin position="1"/>
        <end position="19"/>
    </location>
</feature>
<evidence type="ECO:0000256" key="1">
    <source>
        <dbReference type="SAM" id="SignalP"/>
    </source>
</evidence>
<reference evidence="2" key="1">
    <citation type="journal article" date="2009" name="Mar. Genomics">
        <title>Characterization of the pheromone gene family of an Antarctic and Arctic protozoan ciliate, Euplotes nobilii.</title>
        <authorList>
            <person name="Vallesi A."/>
            <person name="Alimenti C."/>
            <person name="La Terza A."/>
            <person name="Di Giuseppe G."/>
            <person name="Dini F."/>
            <person name="Luporini P."/>
        </authorList>
    </citation>
    <scope>NUCLEOTIDE SEQUENCE</scope>
</reference>
<feature type="chain" id="PRO_5002940481" evidence="1">
    <location>
        <begin position="20"/>
        <end position="91"/>
    </location>
</feature>
<protein>
    <submittedName>
        <fullName evidence="2">En-2 pheromone</fullName>
    </submittedName>
</protein>
<dbReference type="Gene3D" id="1.20.50.40">
    <property type="match status" value="1"/>
</dbReference>
<name>C4NXD4_EUPNO</name>
<dbReference type="EMBL" id="FJ645719">
    <property type="protein sequence ID" value="ACQ66089.1"/>
    <property type="molecule type" value="Genomic_DNA"/>
</dbReference>
<sequence length="91" mass="9807">MTKLSIFVVIAMLVMVSTAFRFQSRMRAQTGDIEDFYTSETCPYKNDSQLAWDTCSGGTGNCGTVCCGQCFSFPVSQSCAGMADSNDCPNA</sequence>
<gene>
    <name evidence="2" type="primary">ant2</name>
</gene>
<dbReference type="AlphaFoldDB" id="C4NXD4"/>
<proteinExistence type="predicted"/>
<accession>C4NXD4</accession>
<keyword evidence="1" id="KW-0732">Signal</keyword>
<evidence type="ECO:0000313" key="2">
    <source>
        <dbReference type="EMBL" id="ACQ66089.1"/>
    </source>
</evidence>